<reference evidence="7 8" key="1">
    <citation type="journal article" date="2008" name="Nature">
        <title>Genome analysis of the platypus reveals unique signatures of evolution.</title>
        <authorList>
            <person name="Warren W.C."/>
            <person name="Hillier L.W."/>
            <person name="Marshall Graves J.A."/>
            <person name="Birney E."/>
            <person name="Ponting C.P."/>
            <person name="Grutzner F."/>
            <person name="Belov K."/>
            <person name="Miller W."/>
            <person name="Clarke L."/>
            <person name="Chinwalla A.T."/>
            <person name="Yang S.P."/>
            <person name="Heger A."/>
            <person name="Locke D.P."/>
            <person name="Miethke P."/>
            <person name="Waters P.D."/>
            <person name="Veyrunes F."/>
            <person name="Fulton L."/>
            <person name="Fulton B."/>
            <person name="Graves T."/>
            <person name="Wallis J."/>
            <person name="Puente X.S."/>
            <person name="Lopez-Otin C."/>
            <person name="Ordonez G.R."/>
            <person name="Eichler E.E."/>
            <person name="Chen L."/>
            <person name="Cheng Z."/>
            <person name="Deakin J.E."/>
            <person name="Alsop A."/>
            <person name="Thompson K."/>
            <person name="Kirby P."/>
            <person name="Papenfuss A.T."/>
            <person name="Wakefield M.J."/>
            <person name="Olender T."/>
            <person name="Lancet D."/>
            <person name="Huttley G.A."/>
            <person name="Smit A.F."/>
            <person name="Pask A."/>
            <person name="Temple-Smith P."/>
            <person name="Batzer M.A."/>
            <person name="Walker J.A."/>
            <person name="Konkel M.K."/>
            <person name="Harris R.S."/>
            <person name="Whittington C.M."/>
            <person name="Wong E.S."/>
            <person name="Gemmell N.J."/>
            <person name="Buschiazzo E."/>
            <person name="Vargas Jentzsch I.M."/>
            <person name="Merkel A."/>
            <person name="Schmitz J."/>
            <person name="Zemann A."/>
            <person name="Churakov G."/>
            <person name="Kriegs J.O."/>
            <person name="Brosius J."/>
            <person name="Murchison E.P."/>
            <person name="Sachidanandam R."/>
            <person name="Smith C."/>
            <person name="Hannon G.J."/>
            <person name="Tsend-Ayush E."/>
            <person name="McMillan D."/>
            <person name="Attenborough R."/>
            <person name="Rens W."/>
            <person name="Ferguson-Smith M."/>
            <person name="Lefevre C.M."/>
            <person name="Sharp J.A."/>
            <person name="Nicholas K.R."/>
            <person name="Ray D.A."/>
            <person name="Kube M."/>
            <person name="Reinhardt R."/>
            <person name="Pringle T.H."/>
            <person name="Taylor J."/>
            <person name="Jones R.C."/>
            <person name="Nixon B."/>
            <person name="Dacheux J.L."/>
            <person name="Niwa H."/>
            <person name="Sekita Y."/>
            <person name="Huang X."/>
            <person name="Stark A."/>
            <person name="Kheradpour P."/>
            <person name="Kellis M."/>
            <person name="Flicek P."/>
            <person name="Chen Y."/>
            <person name="Webber C."/>
            <person name="Hardison R."/>
            <person name="Nelson J."/>
            <person name="Hallsworth-Pepin K."/>
            <person name="Delehaunty K."/>
            <person name="Markovic C."/>
            <person name="Minx P."/>
            <person name="Feng Y."/>
            <person name="Kremitzki C."/>
            <person name="Mitreva M."/>
            <person name="Glasscock J."/>
            <person name="Wylie T."/>
            <person name="Wohldmann P."/>
            <person name="Thiru P."/>
            <person name="Nhan M.N."/>
            <person name="Pohl C.S."/>
            <person name="Smith S.M."/>
            <person name="Hou S."/>
            <person name="Nefedov M."/>
            <person name="de Jong P.J."/>
            <person name="Renfree M.B."/>
            <person name="Mardis E.R."/>
            <person name="Wilson R.K."/>
        </authorList>
    </citation>
    <scope>NUCLEOTIDE SEQUENCE [LARGE SCALE GENOMIC DNA]</scope>
    <source>
        <strain evidence="7 8">Glennie</strain>
    </source>
</reference>
<dbReference type="PANTHER" id="PTHR46490">
    <property type="entry name" value="C-TYPE LECTIN DOMAIN FAMILY 12 MEMBER A-RELATED"/>
    <property type="match status" value="1"/>
</dbReference>
<evidence type="ECO:0000256" key="2">
    <source>
        <dbReference type="ARBA" id="ARBA00022734"/>
    </source>
</evidence>
<evidence type="ECO:0000256" key="5">
    <source>
        <dbReference type="SAM" id="Phobius"/>
    </source>
</evidence>
<keyword evidence="5" id="KW-0472">Membrane</keyword>
<dbReference type="RefSeq" id="XP_028938223.1">
    <property type="nucleotide sequence ID" value="XM_029082390.2"/>
</dbReference>
<dbReference type="GO" id="GO:0030220">
    <property type="term" value="P:platelet formation"/>
    <property type="evidence" value="ECO:0000318"/>
    <property type="project" value="GO_Central"/>
</dbReference>
<dbReference type="GO" id="GO:0007165">
    <property type="term" value="P:signal transduction"/>
    <property type="evidence" value="ECO:0000318"/>
    <property type="project" value="GO_Central"/>
</dbReference>
<dbReference type="CDD" id="cd03593">
    <property type="entry name" value="CLECT_NK_receptors_like"/>
    <property type="match status" value="1"/>
</dbReference>
<protein>
    <recommendedName>
        <fullName evidence="6">C-type lectin domain-containing protein</fullName>
    </recommendedName>
</protein>
<feature type="domain" description="C-type lectin" evidence="6">
    <location>
        <begin position="119"/>
        <end position="227"/>
    </location>
</feature>
<dbReference type="KEGG" id="oaa:100079346"/>
<keyword evidence="2" id="KW-0430">Lectin</keyword>
<dbReference type="GeneTree" id="ENSGT00940000162140"/>
<dbReference type="PANTHER" id="PTHR46490:SF2">
    <property type="entry name" value="C-TYPE LECTIN DOMAIN FAMILY 1 MEMBER B"/>
    <property type="match status" value="1"/>
</dbReference>
<dbReference type="SMART" id="SM00034">
    <property type="entry name" value="CLECT"/>
    <property type="match status" value="1"/>
</dbReference>
<evidence type="ECO:0000256" key="4">
    <source>
        <dbReference type="ARBA" id="ARBA00023180"/>
    </source>
</evidence>
<dbReference type="Pfam" id="PF00059">
    <property type="entry name" value="Lectin_C"/>
    <property type="match status" value="1"/>
</dbReference>
<dbReference type="GO" id="GO:0005886">
    <property type="term" value="C:plasma membrane"/>
    <property type="evidence" value="ECO:0000318"/>
    <property type="project" value="GO_Central"/>
</dbReference>
<proteinExistence type="predicted"/>
<dbReference type="InterPro" id="IPR001304">
    <property type="entry name" value="C-type_lectin-like"/>
</dbReference>
<dbReference type="Proteomes" id="UP000002279">
    <property type="component" value="Chromosome 17"/>
</dbReference>
<dbReference type="InterPro" id="IPR052309">
    <property type="entry name" value="C-type_Lectin_Domain_Fam1"/>
</dbReference>
<evidence type="ECO:0000256" key="3">
    <source>
        <dbReference type="ARBA" id="ARBA00023157"/>
    </source>
</evidence>
<keyword evidence="8" id="KW-1185">Reference proteome</keyword>
<feature type="transmembrane region" description="Helical" evidence="5">
    <location>
        <begin position="50"/>
        <end position="73"/>
    </location>
</feature>
<dbReference type="OrthoDB" id="6133475at2759"/>
<dbReference type="InterPro" id="IPR016186">
    <property type="entry name" value="C-type_lectin-like/link_sf"/>
</dbReference>
<keyword evidence="3" id="KW-1015">Disulfide bond</keyword>
<name>A0A6I8NM66_ORNAN</name>
<reference evidence="7" key="2">
    <citation type="submission" date="2025-08" db="UniProtKB">
        <authorList>
            <consortium name="Ensembl"/>
        </authorList>
    </citation>
    <scope>IDENTIFICATION</scope>
    <source>
        <strain evidence="7">Glennie</strain>
    </source>
</reference>
<dbReference type="SUPFAM" id="SSF56436">
    <property type="entry name" value="C-type lectin-like"/>
    <property type="match status" value="1"/>
</dbReference>
<evidence type="ECO:0000256" key="1">
    <source>
        <dbReference type="ARBA" id="ARBA00004167"/>
    </source>
</evidence>
<keyword evidence="5" id="KW-0812">Transmembrane</keyword>
<sequence>MELTDPRAENMEDEDEDGYIMMSIQQQTSIKGLAGSERGPRTPSSLWRPVALALLVLCLLSLSGVVTLGTMIIRQPNHVAIQDGNVSETLQQLARRLCQELVSKTKGHKCNPCSSLKYHQGNCYLLSHRNRTWEDSRTYCASKNYVMLKVDNKEELAYINRNTNKIRWIGLSRRAIDSPWMWEDGSVLATDLFQISGDGEANRHCAFFHNGKIQAADCQESYPTLCESVGGNIKIDLLL</sequence>
<accession>A0A6I8NM66</accession>
<gene>
    <name evidence="7" type="primary">LOC100079346</name>
</gene>
<dbReference type="Bgee" id="ENSOANG00000041277">
    <property type="expression patterns" value="Expressed in ovary"/>
</dbReference>
<dbReference type="Ensembl" id="ENSOANT00000063747.1">
    <property type="protein sequence ID" value="ENSOANP00000042182.1"/>
    <property type="gene ID" value="ENSOANG00000041277.1"/>
</dbReference>
<dbReference type="InterPro" id="IPR033992">
    <property type="entry name" value="NKR-like_CTLD"/>
</dbReference>
<evidence type="ECO:0000313" key="8">
    <source>
        <dbReference type="Proteomes" id="UP000002279"/>
    </source>
</evidence>
<reference evidence="7" key="3">
    <citation type="submission" date="2025-09" db="UniProtKB">
        <authorList>
            <consortium name="Ensembl"/>
        </authorList>
    </citation>
    <scope>IDENTIFICATION</scope>
    <source>
        <strain evidence="7">Glennie</strain>
    </source>
</reference>
<comment type="subcellular location">
    <subcellularLocation>
        <location evidence="1">Membrane</location>
        <topology evidence="1">Single-pass membrane protein</topology>
    </subcellularLocation>
</comment>
<dbReference type="GeneID" id="100079346"/>
<dbReference type="InParanoid" id="A0A6I8NM66"/>
<evidence type="ECO:0000259" key="6">
    <source>
        <dbReference type="PROSITE" id="PS50041"/>
    </source>
</evidence>
<dbReference type="GO" id="GO:0004888">
    <property type="term" value="F:transmembrane signaling receptor activity"/>
    <property type="evidence" value="ECO:0000318"/>
    <property type="project" value="GO_Central"/>
</dbReference>
<keyword evidence="5" id="KW-1133">Transmembrane helix</keyword>
<dbReference type="PROSITE" id="PS50041">
    <property type="entry name" value="C_TYPE_LECTIN_2"/>
    <property type="match status" value="1"/>
</dbReference>
<organism evidence="7 8">
    <name type="scientific">Ornithorhynchus anatinus</name>
    <name type="common">Duckbill platypus</name>
    <dbReference type="NCBI Taxonomy" id="9258"/>
    <lineage>
        <taxon>Eukaryota</taxon>
        <taxon>Metazoa</taxon>
        <taxon>Chordata</taxon>
        <taxon>Craniata</taxon>
        <taxon>Vertebrata</taxon>
        <taxon>Euteleostomi</taxon>
        <taxon>Mammalia</taxon>
        <taxon>Monotremata</taxon>
        <taxon>Ornithorhynchidae</taxon>
        <taxon>Ornithorhynchus</taxon>
    </lineage>
</organism>
<dbReference type="Gene3D" id="3.10.100.10">
    <property type="entry name" value="Mannose-Binding Protein A, subunit A"/>
    <property type="match status" value="1"/>
</dbReference>
<dbReference type="AlphaFoldDB" id="A0A6I8NM66"/>
<evidence type="ECO:0000313" key="7">
    <source>
        <dbReference type="Ensembl" id="ENSOANP00000042182.1"/>
    </source>
</evidence>
<dbReference type="InterPro" id="IPR016187">
    <property type="entry name" value="CTDL_fold"/>
</dbReference>
<dbReference type="GO" id="GO:0030246">
    <property type="term" value="F:carbohydrate binding"/>
    <property type="evidence" value="ECO:0007669"/>
    <property type="project" value="UniProtKB-KW"/>
</dbReference>
<keyword evidence="4" id="KW-0325">Glycoprotein</keyword>